<protein>
    <recommendedName>
        <fullName evidence="4 14">ATP synthase epsilon chain</fullName>
    </recommendedName>
    <alternativeName>
        <fullName evidence="13 14">ATP synthase F1 sector epsilon subunit</fullName>
    </alternativeName>
    <alternativeName>
        <fullName evidence="12 14">F-ATPase epsilon subunit</fullName>
    </alternativeName>
</protein>
<evidence type="ECO:0000256" key="9">
    <source>
        <dbReference type="ARBA" id="ARBA00023136"/>
    </source>
</evidence>
<proteinExistence type="inferred from homology"/>
<evidence type="ECO:0000256" key="13">
    <source>
        <dbReference type="ARBA" id="ARBA00031795"/>
    </source>
</evidence>
<name>A0A6G1X5H6_9BACI</name>
<evidence type="ECO:0000313" key="19">
    <source>
        <dbReference type="EMBL" id="MRG86192.1"/>
    </source>
</evidence>
<keyword evidence="9 14" id="KW-0472">Membrane</keyword>
<evidence type="ECO:0000256" key="1">
    <source>
        <dbReference type="ARBA" id="ARBA00003543"/>
    </source>
</evidence>
<dbReference type="HAMAP" id="MF_00530">
    <property type="entry name" value="ATP_synth_epsil_bac"/>
    <property type="match status" value="1"/>
</dbReference>
<keyword evidence="16" id="KW-0175">Coiled coil</keyword>
<dbReference type="PANTHER" id="PTHR13822">
    <property type="entry name" value="ATP SYNTHASE DELTA/EPSILON CHAIN"/>
    <property type="match status" value="1"/>
</dbReference>
<keyword evidence="11 14" id="KW-0066">ATP synthesis</keyword>
<dbReference type="RefSeq" id="WP_153728121.1">
    <property type="nucleotide sequence ID" value="NZ_WJNH01000004.1"/>
</dbReference>
<dbReference type="FunFam" id="2.60.15.10:FF:000001">
    <property type="entry name" value="ATP synthase epsilon chain"/>
    <property type="match status" value="1"/>
</dbReference>
<dbReference type="InterPro" id="IPR036794">
    <property type="entry name" value="ATP_F1_dsu/esu_C_sf"/>
</dbReference>
<evidence type="ECO:0000256" key="7">
    <source>
        <dbReference type="ARBA" id="ARBA00022781"/>
    </source>
</evidence>
<dbReference type="InterPro" id="IPR020546">
    <property type="entry name" value="ATP_synth_F1_dsu/esu_N"/>
</dbReference>
<evidence type="ECO:0000256" key="4">
    <source>
        <dbReference type="ARBA" id="ARBA00014480"/>
    </source>
</evidence>
<comment type="subcellular location">
    <subcellularLocation>
        <location evidence="2 14">Cell membrane</location>
        <topology evidence="2 14">Peripheral membrane protein</topology>
    </subcellularLocation>
</comment>
<dbReference type="Gene3D" id="1.20.5.440">
    <property type="entry name" value="ATP synthase delta/epsilon subunit, C-terminal domain"/>
    <property type="match status" value="1"/>
</dbReference>
<keyword evidence="10 14" id="KW-0139">CF(1)</keyword>
<dbReference type="InterPro" id="IPR036771">
    <property type="entry name" value="ATPsynth_dsu/esu_N"/>
</dbReference>
<dbReference type="EMBL" id="WJNH01000004">
    <property type="protein sequence ID" value="MRG86192.1"/>
    <property type="molecule type" value="Genomic_DNA"/>
</dbReference>
<dbReference type="InterPro" id="IPR020547">
    <property type="entry name" value="ATP_synth_F1_esu_C"/>
</dbReference>
<keyword evidence="20" id="KW-1185">Reference proteome</keyword>
<dbReference type="SUPFAM" id="SSF51344">
    <property type="entry name" value="Epsilon subunit of F1F0-ATP synthase N-terminal domain"/>
    <property type="match status" value="1"/>
</dbReference>
<evidence type="ECO:0000256" key="10">
    <source>
        <dbReference type="ARBA" id="ARBA00023196"/>
    </source>
</evidence>
<dbReference type="AlphaFoldDB" id="A0A6G1X5H6"/>
<dbReference type="GO" id="GO:0046933">
    <property type="term" value="F:proton-transporting ATP synthase activity, rotational mechanism"/>
    <property type="evidence" value="ECO:0007669"/>
    <property type="project" value="UniProtKB-UniRule"/>
</dbReference>
<comment type="function">
    <text evidence="1 14">Produces ATP from ADP in the presence of a proton gradient across the membrane.</text>
</comment>
<sequence>MKTLTVSVVTPDGPVLENAYEMVSAKAENGELGILPGHIPLVAPLTISAVRLKGEGNTDHIAVSGGFLEVRPDKVTILAQSAEMPDEIDVERARKAKERAERRLQSQKDDVDFKRAESALRRAINRINVAGANK</sequence>
<evidence type="ECO:0000259" key="17">
    <source>
        <dbReference type="Pfam" id="PF00401"/>
    </source>
</evidence>
<dbReference type="GO" id="GO:0005886">
    <property type="term" value="C:plasma membrane"/>
    <property type="evidence" value="ECO:0007669"/>
    <property type="project" value="UniProtKB-SubCell"/>
</dbReference>
<feature type="domain" description="ATP synthase F1 complex delta/epsilon subunit N-terminal" evidence="18">
    <location>
        <begin position="4"/>
        <end position="82"/>
    </location>
</feature>
<evidence type="ECO:0000313" key="20">
    <source>
        <dbReference type="Proteomes" id="UP000480185"/>
    </source>
</evidence>
<evidence type="ECO:0000256" key="3">
    <source>
        <dbReference type="ARBA" id="ARBA00005712"/>
    </source>
</evidence>
<dbReference type="Proteomes" id="UP000480185">
    <property type="component" value="Unassembled WGS sequence"/>
</dbReference>
<evidence type="ECO:0000256" key="16">
    <source>
        <dbReference type="SAM" id="Coils"/>
    </source>
</evidence>
<dbReference type="Pfam" id="PF02823">
    <property type="entry name" value="ATP-synt_DE_N"/>
    <property type="match status" value="1"/>
</dbReference>
<organism evidence="19 20">
    <name type="scientific">Salinibacillus xinjiangensis</name>
    <dbReference type="NCBI Taxonomy" id="1229268"/>
    <lineage>
        <taxon>Bacteria</taxon>
        <taxon>Bacillati</taxon>
        <taxon>Bacillota</taxon>
        <taxon>Bacilli</taxon>
        <taxon>Bacillales</taxon>
        <taxon>Bacillaceae</taxon>
        <taxon>Salinibacillus</taxon>
    </lineage>
</organism>
<keyword evidence="7 14" id="KW-0375">Hydrogen ion transport</keyword>
<evidence type="ECO:0000256" key="6">
    <source>
        <dbReference type="ARBA" id="ARBA00022475"/>
    </source>
</evidence>
<comment type="subunit">
    <text evidence="14 15">F-type ATPases have 2 components, CF(1) - the catalytic core - and CF(0) - the membrane proton channel. CF(1) has five subunits: alpha(3), beta(3), gamma(1), delta(1), epsilon(1). CF(0) has three main subunits: a, b and c.</text>
</comment>
<dbReference type="GO" id="GO:0005524">
    <property type="term" value="F:ATP binding"/>
    <property type="evidence" value="ECO:0007669"/>
    <property type="project" value="UniProtKB-UniRule"/>
</dbReference>
<comment type="caution">
    <text evidence="19">The sequence shown here is derived from an EMBL/GenBank/DDBJ whole genome shotgun (WGS) entry which is preliminary data.</text>
</comment>
<keyword evidence="8 14" id="KW-0406">Ion transport</keyword>
<dbReference type="InterPro" id="IPR001469">
    <property type="entry name" value="ATP_synth_F1_dsu/esu"/>
</dbReference>
<dbReference type="FunFam" id="1.20.5.440:FF:000001">
    <property type="entry name" value="ATP synthase epsilon chain"/>
    <property type="match status" value="1"/>
</dbReference>
<evidence type="ECO:0000256" key="8">
    <source>
        <dbReference type="ARBA" id="ARBA00023065"/>
    </source>
</evidence>
<gene>
    <name evidence="14" type="primary">atpC</name>
    <name evidence="19" type="ORF">GH754_07620</name>
</gene>
<evidence type="ECO:0000256" key="15">
    <source>
        <dbReference type="RuleBase" id="RU003656"/>
    </source>
</evidence>
<dbReference type="GO" id="GO:0045259">
    <property type="term" value="C:proton-transporting ATP synthase complex"/>
    <property type="evidence" value="ECO:0007669"/>
    <property type="project" value="UniProtKB-KW"/>
</dbReference>
<feature type="domain" description="ATP synthase epsilon subunit C-terminal" evidence="17">
    <location>
        <begin position="86"/>
        <end position="131"/>
    </location>
</feature>
<evidence type="ECO:0000256" key="5">
    <source>
        <dbReference type="ARBA" id="ARBA00022448"/>
    </source>
</evidence>
<dbReference type="Pfam" id="PF00401">
    <property type="entry name" value="ATP-synt_DE"/>
    <property type="match status" value="1"/>
</dbReference>
<feature type="coiled-coil region" evidence="16">
    <location>
        <begin position="90"/>
        <end position="117"/>
    </location>
</feature>
<evidence type="ECO:0000256" key="14">
    <source>
        <dbReference type="HAMAP-Rule" id="MF_00530"/>
    </source>
</evidence>
<reference evidence="19 20" key="1">
    <citation type="submission" date="2019-11" db="EMBL/GenBank/DDBJ databases">
        <authorList>
            <person name="Li J."/>
        </authorList>
    </citation>
    <scope>NUCLEOTIDE SEQUENCE [LARGE SCALE GENOMIC DNA]</scope>
    <source>
        <strain evidence="19 20">J4</strain>
    </source>
</reference>
<evidence type="ECO:0000256" key="12">
    <source>
        <dbReference type="ARBA" id="ARBA00030215"/>
    </source>
</evidence>
<evidence type="ECO:0000256" key="2">
    <source>
        <dbReference type="ARBA" id="ARBA00004202"/>
    </source>
</evidence>
<dbReference type="PANTHER" id="PTHR13822:SF10">
    <property type="entry name" value="ATP SYNTHASE EPSILON CHAIN, CHLOROPLASTIC"/>
    <property type="match status" value="1"/>
</dbReference>
<dbReference type="SUPFAM" id="SSF46604">
    <property type="entry name" value="Epsilon subunit of F1F0-ATP synthase C-terminal domain"/>
    <property type="match status" value="1"/>
</dbReference>
<keyword evidence="6 14" id="KW-1003">Cell membrane</keyword>
<dbReference type="Gene3D" id="2.60.15.10">
    <property type="entry name" value="F0F1 ATP synthase delta/epsilon subunit, N-terminal"/>
    <property type="match status" value="1"/>
</dbReference>
<dbReference type="NCBIfam" id="NF009980">
    <property type="entry name" value="PRK13446.1"/>
    <property type="match status" value="1"/>
</dbReference>
<evidence type="ECO:0000259" key="18">
    <source>
        <dbReference type="Pfam" id="PF02823"/>
    </source>
</evidence>
<dbReference type="NCBIfam" id="TIGR01216">
    <property type="entry name" value="ATP_synt_epsi"/>
    <property type="match status" value="1"/>
</dbReference>
<accession>A0A6G1X5H6</accession>
<evidence type="ECO:0000256" key="11">
    <source>
        <dbReference type="ARBA" id="ARBA00023310"/>
    </source>
</evidence>
<dbReference type="NCBIfam" id="NF001846">
    <property type="entry name" value="PRK00571.1-3"/>
    <property type="match status" value="1"/>
</dbReference>
<dbReference type="OrthoDB" id="9804110at2"/>
<keyword evidence="5 14" id="KW-0813">Transport</keyword>
<comment type="similarity">
    <text evidence="3 14 15">Belongs to the ATPase epsilon chain family.</text>
</comment>
<dbReference type="CDD" id="cd12152">
    <property type="entry name" value="F1-ATPase_delta"/>
    <property type="match status" value="1"/>
</dbReference>